<reference evidence="1 2" key="1">
    <citation type="submission" date="2015-01" db="EMBL/GenBank/DDBJ databases">
        <title>Comparative genomics of the lactic acid bacteria isolated from the honey bee gut.</title>
        <authorList>
            <person name="Ellegaard K.M."/>
            <person name="Tamarit D."/>
            <person name="Javelind E."/>
            <person name="Olofsson T."/>
            <person name="Andersson S.G."/>
            <person name="Vasquez A."/>
        </authorList>
    </citation>
    <scope>NUCLEOTIDE SEQUENCE [LARGE SCALE GENOMIC DNA]</scope>
    <source>
        <strain evidence="1 2">Hma8</strain>
    </source>
</reference>
<dbReference type="PATRIC" id="fig|1218507.3.peg.743"/>
<dbReference type="RefSeq" id="WP_046324541.1">
    <property type="nucleotide sequence ID" value="NZ_JBHTMT010000003.1"/>
</dbReference>
<dbReference type="Proteomes" id="UP000033531">
    <property type="component" value="Unassembled WGS sequence"/>
</dbReference>
<gene>
    <name evidence="1" type="ORF">JF74_05760</name>
</gene>
<evidence type="ECO:0000313" key="1">
    <source>
        <dbReference type="EMBL" id="KJY57053.1"/>
    </source>
</evidence>
<comment type="caution">
    <text evidence="1">The sequence shown here is derived from an EMBL/GenBank/DDBJ whole genome shotgun (WGS) entry which is preliminary data.</text>
</comment>
<proteinExistence type="predicted"/>
<dbReference type="EMBL" id="JXLI01000009">
    <property type="protein sequence ID" value="KJY57053.1"/>
    <property type="molecule type" value="Genomic_DNA"/>
</dbReference>
<dbReference type="HOGENOM" id="CLU_042788_0_0_9"/>
<dbReference type="STRING" id="1218507.JF74_05760"/>
<name>A0A0F4LFH2_9LACO</name>
<sequence length="334" mass="38503">MENNLSKNLRNLAITKRLNFLIGSGASSPAISLMSQVKDPTAEEIANIQVSDKNLSDEEKEKIAKNERLIKEVKEVSKSLLNKTLDDTQKKKLEEFKDFIRSISVILNFSNSRETPREANIFTTNYDLFIEKAVDEVLKEEVSLVFNDGARGYFNRFLDSSNFNRTVSYEGLNNNYIDELPSLTLIKPHGSVNWEKIGESENAKVIIKNKVVESPMVVPPTGNEGRDTFMDNHFHDMLRVFQLELDKPESVLFILGFSFQDDHIARMIRRALRNRSLIIECFCWKNEDEQKYKENLGFNSQGIPHNFKFIKPSQFEDKDNLELKDLTKVLRGIL</sequence>
<organism evidence="1 2">
    <name type="scientific">Lactobacillus melliventris</name>
    <dbReference type="NCBI Taxonomy" id="1218507"/>
    <lineage>
        <taxon>Bacteria</taxon>
        <taxon>Bacillati</taxon>
        <taxon>Bacillota</taxon>
        <taxon>Bacilli</taxon>
        <taxon>Lactobacillales</taxon>
        <taxon>Lactobacillaceae</taxon>
        <taxon>Lactobacillus</taxon>
    </lineage>
</organism>
<dbReference type="OrthoDB" id="9808492at2"/>
<accession>A0A0F4LFH2</accession>
<dbReference type="Pfam" id="PF13289">
    <property type="entry name" value="SIR2_2"/>
    <property type="match status" value="1"/>
</dbReference>
<evidence type="ECO:0000313" key="2">
    <source>
        <dbReference type="Proteomes" id="UP000033531"/>
    </source>
</evidence>
<protein>
    <submittedName>
        <fullName evidence="1">Uncharacterized protein</fullName>
    </submittedName>
</protein>
<dbReference type="AlphaFoldDB" id="A0A0F4LFH2"/>